<evidence type="ECO:0000256" key="9">
    <source>
        <dbReference type="ARBA" id="ARBA00023136"/>
    </source>
</evidence>
<evidence type="ECO:0000256" key="10">
    <source>
        <dbReference type="ARBA" id="ARBA00023310"/>
    </source>
</evidence>
<sequence length="209" mass="22540">MSSSRLNMIVRSFSSSPVTQQLVKPPLQVFGVEGRYATALFSAASKQSSLDAVEKDLLKFQGMLKTDTKLVDFVKDPSVKRKLKADAFKAISTKINLNPATANLLALLAENGRLGLLNQVINAFKLIMAANRGEVVCEVITSKPLDAESKTKLESALKLFLTKGQTLLLTTKVDPSIIGGMVVSIGDKYVDMSIASKVKKYSDIISTAA</sequence>
<keyword evidence="9" id="KW-0472">Membrane</keyword>
<dbReference type="GO" id="GO:0005743">
    <property type="term" value="C:mitochondrial inner membrane"/>
    <property type="evidence" value="ECO:0007669"/>
    <property type="project" value="UniProtKB-SubCell"/>
</dbReference>
<dbReference type="NCBIfam" id="TIGR01145">
    <property type="entry name" value="ATP_synt_delta"/>
    <property type="match status" value="1"/>
</dbReference>
<keyword evidence="10" id="KW-0066">ATP synthesis</keyword>
<evidence type="ECO:0000256" key="2">
    <source>
        <dbReference type="ARBA" id="ARBA00007046"/>
    </source>
</evidence>
<keyword evidence="4" id="KW-0375">Hydrogen ion transport</keyword>
<comment type="similarity">
    <text evidence="2">Belongs to the ATPase delta chain family.</text>
</comment>
<dbReference type="HAMAP" id="MF_01416">
    <property type="entry name" value="ATP_synth_delta_bact"/>
    <property type="match status" value="1"/>
</dbReference>
<gene>
    <name evidence="12" type="ORF">KQX54_002927</name>
</gene>
<dbReference type="Proteomes" id="UP000826195">
    <property type="component" value="Unassembled WGS sequence"/>
</dbReference>
<evidence type="ECO:0000256" key="11">
    <source>
        <dbReference type="ARBA" id="ARBA00033369"/>
    </source>
</evidence>
<keyword evidence="6" id="KW-0809">Transit peptide</keyword>
<proteinExistence type="inferred from homology"/>
<dbReference type="InterPro" id="IPR000711">
    <property type="entry name" value="ATPase_OSCP/dsu"/>
</dbReference>
<evidence type="ECO:0000256" key="6">
    <source>
        <dbReference type="ARBA" id="ARBA00022946"/>
    </source>
</evidence>
<dbReference type="Pfam" id="PF00213">
    <property type="entry name" value="OSCP"/>
    <property type="match status" value="1"/>
</dbReference>
<keyword evidence="5" id="KW-0999">Mitochondrion inner membrane</keyword>
<keyword evidence="3" id="KW-0813">Transport</keyword>
<comment type="subcellular location">
    <subcellularLocation>
        <location evidence="1">Mitochondrion inner membrane</location>
    </subcellularLocation>
</comment>
<protein>
    <recommendedName>
        <fullName evidence="11">Oligomycin sensitivity conferral protein</fullName>
    </recommendedName>
</protein>
<evidence type="ECO:0000313" key="13">
    <source>
        <dbReference type="Proteomes" id="UP000826195"/>
    </source>
</evidence>
<dbReference type="GO" id="GO:0046933">
    <property type="term" value="F:proton-transporting ATP synthase activity, rotational mechanism"/>
    <property type="evidence" value="ECO:0007669"/>
    <property type="project" value="InterPro"/>
</dbReference>
<evidence type="ECO:0000256" key="7">
    <source>
        <dbReference type="ARBA" id="ARBA00023065"/>
    </source>
</evidence>
<keyword evidence="7" id="KW-0406">Ion transport</keyword>
<dbReference type="InterPro" id="IPR026015">
    <property type="entry name" value="ATP_synth_OSCP/delta_N_sf"/>
</dbReference>
<comment type="caution">
    <text evidence="12">The sequence shown here is derived from an EMBL/GenBank/DDBJ whole genome shotgun (WGS) entry which is preliminary data.</text>
</comment>
<evidence type="ECO:0000256" key="5">
    <source>
        <dbReference type="ARBA" id="ARBA00022792"/>
    </source>
</evidence>
<dbReference type="PANTHER" id="PTHR11910">
    <property type="entry name" value="ATP SYNTHASE DELTA CHAIN"/>
    <property type="match status" value="1"/>
</dbReference>
<accession>A0AAV7I4Q3</accession>
<evidence type="ECO:0000256" key="1">
    <source>
        <dbReference type="ARBA" id="ARBA00004273"/>
    </source>
</evidence>
<dbReference type="EMBL" id="JAHXZJ010002237">
    <property type="protein sequence ID" value="KAH0545767.1"/>
    <property type="molecule type" value="Genomic_DNA"/>
</dbReference>
<evidence type="ECO:0000256" key="8">
    <source>
        <dbReference type="ARBA" id="ARBA00023128"/>
    </source>
</evidence>
<dbReference type="Gene3D" id="1.10.520.20">
    <property type="entry name" value="N-terminal domain of the delta subunit of the F1F0-ATP synthase"/>
    <property type="match status" value="1"/>
</dbReference>
<reference evidence="12 13" key="1">
    <citation type="journal article" date="2021" name="J. Hered.">
        <title>A chromosome-level genome assembly of the parasitoid wasp, Cotesia glomerata (Hymenoptera: Braconidae).</title>
        <authorList>
            <person name="Pinto B.J."/>
            <person name="Weis J.J."/>
            <person name="Gamble T."/>
            <person name="Ode P.J."/>
            <person name="Paul R."/>
            <person name="Zaspel J.M."/>
        </authorList>
    </citation>
    <scope>NUCLEOTIDE SEQUENCE [LARGE SCALE GENOMIC DNA]</scope>
    <source>
        <strain evidence="12">CgM1</strain>
    </source>
</reference>
<name>A0AAV7I4Q3_COTGL</name>
<evidence type="ECO:0000313" key="12">
    <source>
        <dbReference type="EMBL" id="KAH0545767.1"/>
    </source>
</evidence>
<keyword evidence="13" id="KW-1185">Reference proteome</keyword>
<dbReference type="AlphaFoldDB" id="A0AAV7I4Q3"/>
<keyword evidence="8" id="KW-0496">Mitochondrion</keyword>
<dbReference type="SUPFAM" id="SSF47928">
    <property type="entry name" value="N-terminal domain of the delta subunit of the F1F0-ATP synthase"/>
    <property type="match status" value="1"/>
</dbReference>
<dbReference type="PRINTS" id="PR00125">
    <property type="entry name" value="ATPASEDELTA"/>
</dbReference>
<evidence type="ECO:0000256" key="3">
    <source>
        <dbReference type="ARBA" id="ARBA00022448"/>
    </source>
</evidence>
<evidence type="ECO:0000256" key="4">
    <source>
        <dbReference type="ARBA" id="ARBA00022781"/>
    </source>
</evidence>
<organism evidence="12 13">
    <name type="scientific">Cotesia glomerata</name>
    <name type="common">Lepidopteran parasitic wasp</name>
    <name type="synonym">Apanteles glomeratus</name>
    <dbReference type="NCBI Taxonomy" id="32391"/>
    <lineage>
        <taxon>Eukaryota</taxon>
        <taxon>Metazoa</taxon>
        <taxon>Ecdysozoa</taxon>
        <taxon>Arthropoda</taxon>
        <taxon>Hexapoda</taxon>
        <taxon>Insecta</taxon>
        <taxon>Pterygota</taxon>
        <taxon>Neoptera</taxon>
        <taxon>Endopterygota</taxon>
        <taxon>Hymenoptera</taxon>
        <taxon>Apocrita</taxon>
        <taxon>Ichneumonoidea</taxon>
        <taxon>Braconidae</taxon>
        <taxon>Microgastrinae</taxon>
        <taxon>Cotesia</taxon>
    </lineage>
</organism>
<dbReference type="FunFam" id="1.10.520.20:FF:000002">
    <property type="entry name" value="ATP synthase subunit O, mitochondrial"/>
    <property type="match status" value="1"/>
</dbReference>